<dbReference type="AlphaFoldDB" id="A0A8J5MY24"/>
<name>A0A8J5MY24_HOMAM</name>
<dbReference type="InterPro" id="IPR051135">
    <property type="entry name" value="Gal/GlcNAc/GalNAc_ST"/>
</dbReference>
<feature type="region of interest" description="Disordered" evidence="1">
    <location>
        <begin position="276"/>
        <end position="317"/>
    </location>
</feature>
<dbReference type="GO" id="GO:0001517">
    <property type="term" value="F:N-acetylglucosamine 6-O-sulfotransferase activity"/>
    <property type="evidence" value="ECO:0007669"/>
    <property type="project" value="TreeGrafter"/>
</dbReference>
<evidence type="ECO:0000313" key="3">
    <source>
        <dbReference type="EMBL" id="KAG7168158.1"/>
    </source>
</evidence>
<sequence>MVAVLCVASMVLVSCCWRLLTHNYSQQLYHNHNLTEIDYNHQDYYNSDHVDDKRTHTQHNVRGQGDRDTISDSTSTYYQRKFVYINRQDGSKKVHVYNQHSQIHDKDTYSYDKNSEVYNTKEQKHDKNNQIYVTKRLIHDQNSFTIDTSHQVDDTYDQTDTEFVQGDAGDEDDSEEEEQGEKSPRVILLLGSWRSGSTFLGELLATAVQDTFYSYEPLHPWKIKVLYDDDNTTQAAVTFLKDLFHCRLEQHEQQVSYMASQHWYLRSNTRLASHCHYQQGDKPEQQQQQGDKPKQEEHQQKQQGEHQERQQQEETSSSSSCFNASFVLRLGLQWVVPLLEEKLDLQVVYLVRDPRAVLSSRERVSWCSSPTCRDPAYMCPHLYHDLLLLPQLRHLYPDRFKMVLYESLLKDINASLRELYSFLRLPLPEKRLLLLTASSQGSPLKRLDQVSSHARGTYGTTRMLDSQAYLWRFWTPYKKMVTYQTHCSRVIRFLRLRLFTSSTQYHSISRYPVLLPRPPQHALTS</sequence>
<feature type="signal peptide" evidence="2">
    <location>
        <begin position="1"/>
        <end position="16"/>
    </location>
</feature>
<feature type="chain" id="PRO_5035215030" evidence="2">
    <location>
        <begin position="17"/>
        <end position="525"/>
    </location>
</feature>
<dbReference type="PANTHER" id="PTHR10704:SF44">
    <property type="entry name" value="LD35051P-RELATED"/>
    <property type="match status" value="1"/>
</dbReference>
<feature type="compositionally biased region" description="Basic and acidic residues" evidence="1">
    <location>
        <begin position="291"/>
        <end position="312"/>
    </location>
</feature>
<keyword evidence="2" id="KW-0732">Signal</keyword>
<dbReference type="EMBL" id="JAHLQT010020459">
    <property type="protein sequence ID" value="KAG7168158.1"/>
    <property type="molecule type" value="Genomic_DNA"/>
</dbReference>
<feature type="region of interest" description="Disordered" evidence="1">
    <location>
        <begin position="163"/>
        <end position="183"/>
    </location>
</feature>
<feature type="compositionally biased region" description="Acidic residues" evidence="1">
    <location>
        <begin position="168"/>
        <end position="179"/>
    </location>
</feature>
<evidence type="ECO:0000256" key="1">
    <source>
        <dbReference type="SAM" id="MobiDB-lite"/>
    </source>
</evidence>
<dbReference type="PANTHER" id="PTHR10704">
    <property type="entry name" value="CARBOHYDRATE SULFOTRANSFERASE"/>
    <property type="match status" value="1"/>
</dbReference>
<dbReference type="Pfam" id="PF13469">
    <property type="entry name" value="Sulfotransfer_3"/>
    <property type="match status" value="1"/>
</dbReference>
<proteinExistence type="predicted"/>
<accession>A0A8J5MY24</accession>
<dbReference type="InterPro" id="IPR027417">
    <property type="entry name" value="P-loop_NTPase"/>
</dbReference>
<comment type="caution">
    <text evidence="3">The sequence shown here is derived from an EMBL/GenBank/DDBJ whole genome shotgun (WGS) entry which is preliminary data.</text>
</comment>
<dbReference type="Proteomes" id="UP000747542">
    <property type="component" value="Unassembled WGS sequence"/>
</dbReference>
<dbReference type="GO" id="GO:0006790">
    <property type="term" value="P:sulfur compound metabolic process"/>
    <property type="evidence" value="ECO:0007669"/>
    <property type="project" value="TreeGrafter"/>
</dbReference>
<dbReference type="GO" id="GO:0006044">
    <property type="term" value="P:N-acetylglucosamine metabolic process"/>
    <property type="evidence" value="ECO:0007669"/>
    <property type="project" value="TreeGrafter"/>
</dbReference>
<dbReference type="Gene3D" id="3.40.50.300">
    <property type="entry name" value="P-loop containing nucleotide triphosphate hydrolases"/>
    <property type="match status" value="1"/>
</dbReference>
<protein>
    <submittedName>
        <fullName evidence="3">Carbohydrate sulfotransferase 5-like 2</fullName>
    </submittedName>
</protein>
<reference evidence="3" key="1">
    <citation type="journal article" date="2021" name="Sci. Adv.">
        <title>The American lobster genome reveals insights on longevity, neural, and immune adaptations.</title>
        <authorList>
            <person name="Polinski J.M."/>
            <person name="Zimin A.V."/>
            <person name="Clark K.F."/>
            <person name="Kohn A.B."/>
            <person name="Sadowski N."/>
            <person name="Timp W."/>
            <person name="Ptitsyn A."/>
            <person name="Khanna P."/>
            <person name="Romanova D.Y."/>
            <person name="Williams P."/>
            <person name="Greenwood S.J."/>
            <person name="Moroz L.L."/>
            <person name="Walt D.R."/>
            <person name="Bodnar A.G."/>
        </authorList>
    </citation>
    <scope>NUCLEOTIDE SEQUENCE</scope>
    <source>
        <strain evidence="3">GMGI-L3</strain>
    </source>
</reference>
<evidence type="ECO:0000313" key="4">
    <source>
        <dbReference type="Proteomes" id="UP000747542"/>
    </source>
</evidence>
<gene>
    <name evidence="3" type="primary">Chst5-L2</name>
    <name evidence="3" type="ORF">Hamer_G016789</name>
</gene>
<evidence type="ECO:0000256" key="2">
    <source>
        <dbReference type="SAM" id="SignalP"/>
    </source>
</evidence>
<keyword evidence="4" id="KW-1185">Reference proteome</keyword>
<dbReference type="SUPFAM" id="SSF52540">
    <property type="entry name" value="P-loop containing nucleoside triphosphate hydrolases"/>
    <property type="match status" value="1"/>
</dbReference>
<organism evidence="3 4">
    <name type="scientific">Homarus americanus</name>
    <name type="common">American lobster</name>
    <dbReference type="NCBI Taxonomy" id="6706"/>
    <lineage>
        <taxon>Eukaryota</taxon>
        <taxon>Metazoa</taxon>
        <taxon>Ecdysozoa</taxon>
        <taxon>Arthropoda</taxon>
        <taxon>Crustacea</taxon>
        <taxon>Multicrustacea</taxon>
        <taxon>Malacostraca</taxon>
        <taxon>Eumalacostraca</taxon>
        <taxon>Eucarida</taxon>
        <taxon>Decapoda</taxon>
        <taxon>Pleocyemata</taxon>
        <taxon>Astacidea</taxon>
        <taxon>Nephropoidea</taxon>
        <taxon>Nephropidae</taxon>
        <taxon>Homarus</taxon>
    </lineage>
</organism>